<feature type="transmembrane region" description="Helical" evidence="6">
    <location>
        <begin position="343"/>
        <end position="363"/>
    </location>
</feature>
<proteinExistence type="predicted"/>
<comment type="subcellular location">
    <subcellularLocation>
        <location evidence="1">Cell membrane</location>
        <topology evidence="1">Multi-pass membrane protein</topology>
    </subcellularLocation>
</comment>
<feature type="transmembrane region" description="Helical" evidence="6">
    <location>
        <begin position="68"/>
        <end position="94"/>
    </location>
</feature>
<dbReference type="PANTHER" id="PTHR30250:SF11">
    <property type="entry name" value="O-ANTIGEN TRANSPORTER-RELATED"/>
    <property type="match status" value="1"/>
</dbReference>
<dbReference type="PANTHER" id="PTHR30250">
    <property type="entry name" value="PST FAMILY PREDICTED COLANIC ACID TRANSPORTER"/>
    <property type="match status" value="1"/>
</dbReference>
<keyword evidence="5 6" id="KW-0472">Membrane</keyword>
<gene>
    <name evidence="7" type="ORF">ABHN84_10910</name>
</gene>
<evidence type="ECO:0000313" key="7">
    <source>
        <dbReference type="EMBL" id="MEO3682795.1"/>
    </source>
</evidence>
<feature type="transmembrane region" description="Helical" evidence="6">
    <location>
        <begin position="12"/>
        <end position="30"/>
    </location>
</feature>
<accession>A0ABV0FPP3</accession>
<feature type="transmembrane region" description="Helical" evidence="6">
    <location>
        <begin position="127"/>
        <end position="145"/>
    </location>
</feature>
<dbReference type="EMBL" id="JBDPZN010000003">
    <property type="protein sequence ID" value="MEO3682795.1"/>
    <property type="molecule type" value="Genomic_DNA"/>
</dbReference>
<feature type="transmembrane region" description="Helical" evidence="6">
    <location>
        <begin position="369"/>
        <end position="391"/>
    </location>
</feature>
<evidence type="ECO:0000313" key="8">
    <source>
        <dbReference type="Proteomes" id="UP001477278"/>
    </source>
</evidence>
<dbReference type="RefSeq" id="WP_347690219.1">
    <property type="nucleotide sequence ID" value="NZ_JBDPZN010000003.1"/>
</dbReference>
<sequence>MIKNLIGYLSGNSLSQIILLLTIPLLVSLYSVENFGVFGVFGAYLAIFSQINGLKFENTIISNKRIRVSYYYASCIFISVIVSVTVFLILIIYYDWMYTLLIVLSSFFAYIINTYQLYLVKIEKSILAGYISVLRSVLLVLFQILFSDYKVTEINGLILGCFISLFVLSFPIIFWSIWLVSKIRFVLLLKMIKSNFEFVRYILPQTLINNISVQMPVFFIESIWGLHAVGIYTMALKIVQVPSRFMSTVLRNLLTSAFSNISSSISLCYSKAKSYTLYLAILSFCFFSALAIFIPFIIEVFLGDEWSDVVLISRCMLIWFSVSFINIPAFCLTMVYRKLKFILNFEIVSFIIRLALFFCFYLIPVEFYIGMLVISLSVAVLNFYFIFTVLCDRGKVF</sequence>
<evidence type="ECO:0000256" key="4">
    <source>
        <dbReference type="ARBA" id="ARBA00022989"/>
    </source>
</evidence>
<feature type="transmembrane region" description="Helical" evidence="6">
    <location>
        <begin position="318"/>
        <end position="336"/>
    </location>
</feature>
<dbReference type="Pfam" id="PF13440">
    <property type="entry name" value="Polysacc_synt_3"/>
    <property type="match status" value="1"/>
</dbReference>
<comment type="caution">
    <text evidence="7">The sequence shown here is derived from an EMBL/GenBank/DDBJ whole genome shotgun (WGS) entry which is preliminary data.</text>
</comment>
<keyword evidence="2" id="KW-1003">Cell membrane</keyword>
<feature type="transmembrane region" description="Helical" evidence="6">
    <location>
        <begin position="36"/>
        <end position="56"/>
    </location>
</feature>
<reference evidence="7 8" key="1">
    <citation type="submission" date="2024-05" db="EMBL/GenBank/DDBJ databases">
        <title>Genome sequencing of Marine Estuary Bacteria, Shewanella vesiculosa and S. baltica, and Pseudomonas syringae.</title>
        <authorList>
            <person name="Gurung A."/>
            <person name="Maclea K.S."/>
        </authorList>
    </citation>
    <scope>NUCLEOTIDE SEQUENCE [LARGE SCALE GENOMIC DNA]</scope>
    <source>
        <strain evidence="7 8">1A</strain>
    </source>
</reference>
<evidence type="ECO:0000256" key="2">
    <source>
        <dbReference type="ARBA" id="ARBA00022475"/>
    </source>
</evidence>
<evidence type="ECO:0000256" key="5">
    <source>
        <dbReference type="ARBA" id="ARBA00023136"/>
    </source>
</evidence>
<evidence type="ECO:0000256" key="3">
    <source>
        <dbReference type="ARBA" id="ARBA00022692"/>
    </source>
</evidence>
<feature type="transmembrane region" description="Helical" evidence="6">
    <location>
        <begin position="157"/>
        <end position="181"/>
    </location>
</feature>
<feature type="transmembrane region" description="Helical" evidence="6">
    <location>
        <begin position="100"/>
        <end position="120"/>
    </location>
</feature>
<evidence type="ECO:0000256" key="6">
    <source>
        <dbReference type="SAM" id="Phobius"/>
    </source>
</evidence>
<protein>
    <submittedName>
        <fullName evidence="7">Oligosaccharide flippase family protein</fullName>
    </submittedName>
</protein>
<organism evidence="7 8">
    <name type="scientific">Shewanella vesiculosa</name>
    <dbReference type="NCBI Taxonomy" id="518738"/>
    <lineage>
        <taxon>Bacteria</taxon>
        <taxon>Pseudomonadati</taxon>
        <taxon>Pseudomonadota</taxon>
        <taxon>Gammaproteobacteria</taxon>
        <taxon>Alteromonadales</taxon>
        <taxon>Shewanellaceae</taxon>
        <taxon>Shewanella</taxon>
    </lineage>
</organism>
<keyword evidence="8" id="KW-1185">Reference proteome</keyword>
<name>A0ABV0FPP3_9GAMM</name>
<dbReference type="InterPro" id="IPR050833">
    <property type="entry name" value="Poly_Biosynth_Transport"/>
</dbReference>
<feature type="transmembrane region" description="Helical" evidence="6">
    <location>
        <begin position="275"/>
        <end position="298"/>
    </location>
</feature>
<keyword evidence="4 6" id="KW-1133">Transmembrane helix</keyword>
<keyword evidence="3 6" id="KW-0812">Transmembrane</keyword>
<evidence type="ECO:0000256" key="1">
    <source>
        <dbReference type="ARBA" id="ARBA00004651"/>
    </source>
</evidence>
<dbReference type="Proteomes" id="UP001477278">
    <property type="component" value="Unassembled WGS sequence"/>
</dbReference>